<proteinExistence type="predicted"/>
<gene>
    <name evidence="1" type="ORF">K4L44_07545</name>
</gene>
<keyword evidence="1" id="KW-0031">Aminopeptidase</keyword>
<keyword evidence="1" id="KW-0645">Protease</keyword>
<protein>
    <submittedName>
        <fullName evidence="1">Aminopeptidase P family protein</fullName>
    </submittedName>
</protein>
<dbReference type="EMBL" id="CP081303">
    <property type="protein sequence ID" value="QZE15676.1"/>
    <property type="molecule type" value="Genomic_DNA"/>
</dbReference>
<organism evidence="1 2">
    <name type="scientific">Halosquirtibacter laminarini</name>
    <dbReference type="NCBI Taxonomy" id="3374600"/>
    <lineage>
        <taxon>Bacteria</taxon>
        <taxon>Pseudomonadati</taxon>
        <taxon>Bacteroidota</taxon>
        <taxon>Bacteroidia</taxon>
        <taxon>Marinilabiliales</taxon>
        <taxon>Prolixibacteraceae</taxon>
        <taxon>Halosquirtibacter</taxon>
    </lineage>
</organism>
<evidence type="ECO:0000313" key="1">
    <source>
        <dbReference type="EMBL" id="QZE15676.1"/>
    </source>
</evidence>
<accession>A0AC61NMI3</accession>
<evidence type="ECO:0000313" key="2">
    <source>
        <dbReference type="Proteomes" id="UP000826212"/>
    </source>
</evidence>
<keyword evidence="2" id="KW-1185">Reference proteome</keyword>
<dbReference type="Proteomes" id="UP000826212">
    <property type="component" value="Chromosome"/>
</dbReference>
<name>A0AC61NMI3_9BACT</name>
<sequence>MNIYSSRISALRDEMKKRRLDAYVVYYSDPHLSEYMHDHFKLREWLTGFTGSYGFVVITLNDAALWTDSRYTVQAKIQLSGLDIEQIQDRTPDTPLYTDWLSQKIEENSRVGYDAQLISAKEFASVCKPSSFVWVDSGDIFETIASDIIPLTFNPILLHDIAYCGESRDRKIESVREFMQSYNMDYYLVSALDEIAWLLNLRGNDIEYNPVFYSYVIVSREEVTLYTGSDIDVKHFGNLKVSVKPYNTYFTDLNHLTGVVGYDPTKSTQKTIASLKENRIEADSPITLKKSIKNETEIHGAIQAHLEDGKALIAFWKWLEEHAQDGFTEYEIGEKLHQFRAKSSLFVQDSFAPIVGYQENGAIVHYSASKDSKKIVGSGLLLIDSGGQYYVGTTDITRTFAIGEVRDVMKRDYTNVLKGVIALSEAIFPKGYSGCHLDILARTALLKNRTNYGHGTGHGVGSFLNVHEGPMSIRPDYNNQPLQKGQVLSNEPGIYIEGAYGIRIENLVYVKEDISNEFGDFLSFQTLTMFPLELKLIDKELLTHNEVLWINNYHESVKESLLKLGLEADQEAFLLKKTASI</sequence>
<reference evidence="1" key="1">
    <citation type="submission" date="2021-08" db="EMBL/GenBank/DDBJ databases">
        <title>Novel anaerobic bacterium isolated from sea squirt in East Sea, Republic of Korea.</title>
        <authorList>
            <person name="Nguyen T.H."/>
            <person name="Li Z."/>
            <person name="Lee Y.-J."/>
            <person name="Ko J."/>
            <person name="Kim S.-G."/>
        </authorList>
    </citation>
    <scope>NUCLEOTIDE SEQUENCE</scope>
    <source>
        <strain evidence="1">KCTC 25031</strain>
    </source>
</reference>
<keyword evidence="1" id="KW-0378">Hydrolase</keyword>